<keyword evidence="4 9" id="KW-0808">Transferase</keyword>
<dbReference type="SUPFAM" id="SSF53633">
    <property type="entry name" value="Carbamate kinase-like"/>
    <property type="match status" value="1"/>
</dbReference>
<evidence type="ECO:0000256" key="2">
    <source>
        <dbReference type="ARBA" id="ARBA00022571"/>
    </source>
</evidence>
<feature type="site" description="Transition state stabilizer" evidence="9">
    <location>
        <position position="12"/>
    </location>
</feature>
<organism evidence="11 12">
    <name type="scientific">Persicobacter psychrovividus</name>
    <dbReference type="NCBI Taxonomy" id="387638"/>
    <lineage>
        <taxon>Bacteria</taxon>
        <taxon>Pseudomonadati</taxon>
        <taxon>Bacteroidota</taxon>
        <taxon>Cytophagia</taxon>
        <taxon>Cytophagales</taxon>
        <taxon>Persicobacteraceae</taxon>
        <taxon>Persicobacter</taxon>
    </lineage>
</organism>
<feature type="binding site" evidence="9">
    <location>
        <position position="66"/>
    </location>
    <ligand>
        <name>substrate</name>
    </ligand>
</feature>
<gene>
    <name evidence="9 11" type="primary">argB</name>
    <name evidence="11" type="ORF">PEPS_38470</name>
</gene>
<evidence type="ECO:0000256" key="8">
    <source>
        <dbReference type="ARBA" id="ARBA00048141"/>
    </source>
</evidence>
<comment type="catalytic activity">
    <reaction evidence="8 9">
        <text>N-acetyl-L-glutamate + ATP = N-acetyl-L-glutamyl 5-phosphate + ADP</text>
        <dbReference type="Rhea" id="RHEA:14629"/>
        <dbReference type="ChEBI" id="CHEBI:30616"/>
        <dbReference type="ChEBI" id="CHEBI:44337"/>
        <dbReference type="ChEBI" id="CHEBI:57936"/>
        <dbReference type="ChEBI" id="CHEBI:456216"/>
        <dbReference type="EC" id="2.7.2.8"/>
    </reaction>
</comment>
<dbReference type="HAMAP" id="MF_00082">
    <property type="entry name" value="ArgB"/>
    <property type="match status" value="1"/>
</dbReference>
<reference evidence="11 12" key="1">
    <citation type="submission" date="2021-12" db="EMBL/GenBank/DDBJ databases">
        <title>Genome sequencing of bacteria with rrn-lacking chromosome and rrn-plasmid.</title>
        <authorList>
            <person name="Anda M."/>
            <person name="Iwasaki W."/>
        </authorList>
    </citation>
    <scope>NUCLEOTIDE SEQUENCE [LARGE SCALE GENOMIC DNA]</scope>
    <source>
        <strain evidence="11 12">NBRC 101262</strain>
        <plasmid evidence="11 12">pPP3</plasmid>
    </source>
</reference>
<geneLocation type="plasmid" evidence="11 12">
    <name>pPP3</name>
</geneLocation>
<dbReference type="CDD" id="cd04238">
    <property type="entry name" value="AAK_NAGK-like"/>
    <property type="match status" value="1"/>
</dbReference>
<evidence type="ECO:0000313" key="11">
    <source>
        <dbReference type="EMBL" id="BDD01567.1"/>
    </source>
</evidence>
<dbReference type="EC" id="2.7.2.8" evidence="9"/>
<proteinExistence type="inferred from homology"/>
<sequence length="265" mass="28113">MTAEKAKLNIIKVGGNVINDAETLSGFLKDFAQLKGAKLLVHGGGKIASTISQSLGITPQMIDGRRVTDAETLRVITMVYGGLINKGIVAQLQALGCNALGLTGADMNIIPAQKRKPEPIDFGFVGDFDPQQINTQQLSTLINQGITPIMSPLTHDQDGSMLNTNADTIASGLAQALSADFEVALVYCFEKSGVLRDADDDHSVIPQITPEVYQDLKDQGVIFAGMIPKLDNAFGALNSGVSKVHITHAEQLLSLGEKGTVLCQV</sequence>
<evidence type="ECO:0000256" key="1">
    <source>
        <dbReference type="ARBA" id="ARBA00004828"/>
    </source>
</evidence>
<dbReference type="PANTHER" id="PTHR23342:SF0">
    <property type="entry name" value="N-ACETYLGLUTAMATE SYNTHASE, MITOCHONDRIAL"/>
    <property type="match status" value="1"/>
</dbReference>
<comment type="subcellular location">
    <subcellularLocation>
        <location evidence="9">Cytoplasm</location>
    </subcellularLocation>
</comment>
<dbReference type="PANTHER" id="PTHR23342">
    <property type="entry name" value="N-ACETYLGLUTAMATE SYNTHASE"/>
    <property type="match status" value="1"/>
</dbReference>
<accession>A0ABN6LER2</accession>
<dbReference type="InterPro" id="IPR004662">
    <property type="entry name" value="AcgluKinase_fam"/>
</dbReference>
<feature type="domain" description="Aspartate/glutamate/uridylate kinase" evidence="10">
    <location>
        <begin position="8"/>
        <end position="247"/>
    </location>
</feature>
<dbReference type="EMBL" id="AP025295">
    <property type="protein sequence ID" value="BDD01567.1"/>
    <property type="molecule type" value="Genomic_DNA"/>
</dbReference>
<evidence type="ECO:0000256" key="7">
    <source>
        <dbReference type="ARBA" id="ARBA00022840"/>
    </source>
</evidence>
<feature type="site" description="Transition state stabilizer" evidence="9">
    <location>
        <position position="229"/>
    </location>
</feature>
<evidence type="ECO:0000313" key="12">
    <source>
        <dbReference type="Proteomes" id="UP001354989"/>
    </source>
</evidence>
<evidence type="ECO:0000256" key="6">
    <source>
        <dbReference type="ARBA" id="ARBA00022777"/>
    </source>
</evidence>
<keyword evidence="11" id="KW-0614">Plasmid</keyword>
<keyword evidence="12" id="KW-1185">Reference proteome</keyword>
<feature type="binding site" evidence="9">
    <location>
        <position position="163"/>
    </location>
    <ligand>
        <name>substrate</name>
    </ligand>
</feature>
<evidence type="ECO:0000259" key="10">
    <source>
        <dbReference type="Pfam" id="PF00696"/>
    </source>
</evidence>
<dbReference type="Proteomes" id="UP001354989">
    <property type="component" value="Plasmid pPP3"/>
</dbReference>
<dbReference type="PIRSF" id="PIRSF000728">
    <property type="entry name" value="NAGK"/>
    <property type="match status" value="1"/>
</dbReference>
<dbReference type="NCBIfam" id="TIGR00761">
    <property type="entry name" value="argB"/>
    <property type="match status" value="1"/>
</dbReference>
<comment type="similarity">
    <text evidence="9">Belongs to the acetylglutamate kinase family. ArgB subfamily.</text>
</comment>
<dbReference type="InterPro" id="IPR036393">
    <property type="entry name" value="AceGlu_kinase-like_sf"/>
</dbReference>
<comment type="function">
    <text evidence="9">Catalyzes the ATP-dependent phosphorylation of N-acetyl-L-glutamate.</text>
</comment>
<dbReference type="Gene3D" id="3.40.1160.10">
    <property type="entry name" value="Acetylglutamate kinase-like"/>
    <property type="match status" value="1"/>
</dbReference>
<keyword evidence="5 9" id="KW-0547">Nucleotide-binding</keyword>
<keyword evidence="3 9" id="KW-0028">Amino-acid biosynthesis</keyword>
<name>A0ABN6LER2_9BACT</name>
<keyword evidence="2 9" id="KW-0055">Arginine biosynthesis</keyword>
<keyword evidence="6 9" id="KW-0418">Kinase</keyword>
<dbReference type="Pfam" id="PF00696">
    <property type="entry name" value="AA_kinase"/>
    <property type="match status" value="1"/>
</dbReference>
<dbReference type="RefSeq" id="WP_338399005.1">
    <property type="nucleotide sequence ID" value="NZ_AP025295.1"/>
</dbReference>
<dbReference type="InterPro" id="IPR037528">
    <property type="entry name" value="ArgB"/>
</dbReference>
<keyword evidence="7 9" id="KW-0067">ATP-binding</keyword>
<evidence type="ECO:0000256" key="4">
    <source>
        <dbReference type="ARBA" id="ARBA00022679"/>
    </source>
</evidence>
<dbReference type="InterPro" id="IPR001048">
    <property type="entry name" value="Asp/Glu/Uridylate_kinase"/>
</dbReference>
<evidence type="ECO:0000256" key="5">
    <source>
        <dbReference type="ARBA" id="ARBA00022741"/>
    </source>
</evidence>
<feature type="binding site" evidence="9">
    <location>
        <begin position="44"/>
        <end position="45"/>
    </location>
    <ligand>
        <name>substrate</name>
    </ligand>
</feature>
<keyword evidence="9" id="KW-0963">Cytoplasm</keyword>
<protein>
    <recommendedName>
        <fullName evidence="9">Acetylglutamate kinase</fullName>
        <ecNumber evidence="9">2.7.2.8</ecNumber>
    </recommendedName>
    <alternativeName>
        <fullName evidence="9">N-acetyl-L-glutamate 5-phosphotransferase</fullName>
    </alternativeName>
    <alternativeName>
        <fullName evidence="9">NAG kinase</fullName>
        <shortName evidence="9">NAGK</shortName>
    </alternativeName>
</protein>
<comment type="pathway">
    <text evidence="1 9">Amino-acid biosynthesis; L-arginine biosynthesis; N(2)-acetyl-L-ornithine from L-glutamate: step 2/4.</text>
</comment>
<dbReference type="GO" id="GO:0016301">
    <property type="term" value="F:kinase activity"/>
    <property type="evidence" value="ECO:0007669"/>
    <property type="project" value="UniProtKB-KW"/>
</dbReference>
<evidence type="ECO:0000256" key="9">
    <source>
        <dbReference type="HAMAP-Rule" id="MF_00082"/>
    </source>
</evidence>
<evidence type="ECO:0000256" key="3">
    <source>
        <dbReference type="ARBA" id="ARBA00022605"/>
    </source>
</evidence>